<sequence>MPARAAQQERSPLRRFHGSVRLDPTRLGRDAGRVAEEVIAHLVALHGAEATITLEVQVSGFTKVDEHIVRTVTENIRALKFEPGSGFEAE</sequence>
<proteinExistence type="predicted"/>
<protein>
    <submittedName>
        <fullName evidence="1">Uncharacterized protein</fullName>
    </submittedName>
</protein>
<dbReference type="AlphaFoldDB" id="T0ZTL3"/>
<evidence type="ECO:0000313" key="2">
    <source>
        <dbReference type="EMBL" id="EQD39945.1"/>
    </source>
</evidence>
<accession>T0ZTL3</accession>
<gene>
    <name evidence="2" type="ORF">B1A_16666</name>
    <name evidence="3" type="ORF">B1B_02634</name>
    <name evidence="1" type="ORF">B2A_13295</name>
</gene>
<organism evidence="1">
    <name type="scientific">mine drainage metagenome</name>
    <dbReference type="NCBI Taxonomy" id="410659"/>
    <lineage>
        <taxon>unclassified sequences</taxon>
        <taxon>metagenomes</taxon>
        <taxon>ecological metagenomes</taxon>
    </lineage>
</organism>
<comment type="caution">
    <text evidence="1">The sequence shown here is derived from an EMBL/GenBank/DDBJ whole genome shotgun (WGS) entry which is preliminary data.</text>
</comment>
<reference evidence="1" key="2">
    <citation type="journal article" date="2014" name="ISME J.">
        <title>Microbial stratification in low pH oxic and suboxic macroscopic growths along an acid mine drainage.</title>
        <authorList>
            <person name="Mendez-Garcia C."/>
            <person name="Mesa V."/>
            <person name="Sprenger R.R."/>
            <person name="Richter M."/>
            <person name="Diez M.S."/>
            <person name="Solano J."/>
            <person name="Bargiela R."/>
            <person name="Golyshina O.V."/>
            <person name="Manteca A."/>
            <person name="Ramos J.L."/>
            <person name="Gallego J.R."/>
            <person name="Llorente I."/>
            <person name="Martins Dos Santos V.A."/>
            <person name="Jensen O.N."/>
            <person name="Pelaez A.I."/>
            <person name="Sanchez J."/>
            <person name="Ferrer M."/>
        </authorList>
    </citation>
    <scope>NUCLEOTIDE SEQUENCE</scope>
</reference>
<evidence type="ECO:0000313" key="3">
    <source>
        <dbReference type="EMBL" id="EQD74501.1"/>
    </source>
</evidence>
<dbReference type="EMBL" id="AUZX01012247">
    <property type="protein sequence ID" value="EQD39945.1"/>
    <property type="molecule type" value="Genomic_DNA"/>
</dbReference>
<dbReference type="EMBL" id="AUZZ01009615">
    <property type="protein sequence ID" value="EQD33180.1"/>
    <property type="molecule type" value="Genomic_DNA"/>
</dbReference>
<reference evidence="1" key="1">
    <citation type="submission" date="2013-08" db="EMBL/GenBank/DDBJ databases">
        <authorList>
            <person name="Mendez C."/>
            <person name="Richter M."/>
            <person name="Ferrer M."/>
            <person name="Sanchez J."/>
        </authorList>
    </citation>
    <scope>NUCLEOTIDE SEQUENCE</scope>
</reference>
<evidence type="ECO:0000313" key="1">
    <source>
        <dbReference type="EMBL" id="EQD33180.1"/>
    </source>
</evidence>
<name>T0ZTL3_9ZZZZ</name>
<dbReference type="EMBL" id="AUZY01001577">
    <property type="protein sequence ID" value="EQD74501.1"/>
    <property type="molecule type" value="Genomic_DNA"/>
</dbReference>